<feature type="region of interest" description="Disordered" evidence="1">
    <location>
        <begin position="293"/>
        <end position="314"/>
    </location>
</feature>
<dbReference type="Proteomes" id="UP000019376">
    <property type="component" value="Unassembled WGS sequence"/>
</dbReference>
<dbReference type="EMBL" id="KB644414">
    <property type="protein sequence ID" value="EPS31843.1"/>
    <property type="molecule type" value="Genomic_DNA"/>
</dbReference>
<reference evidence="2 3" key="1">
    <citation type="journal article" date="2013" name="PLoS ONE">
        <title>Genomic and secretomic analyses reveal unique features of the lignocellulolytic enzyme system of Penicillium decumbens.</title>
        <authorList>
            <person name="Liu G."/>
            <person name="Zhang L."/>
            <person name="Wei X."/>
            <person name="Zou G."/>
            <person name="Qin Y."/>
            <person name="Ma L."/>
            <person name="Li J."/>
            <person name="Zheng H."/>
            <person name="Wang S."/>
            <person name="Wang C."/>
            <person name="Xun L."/>
            <person name="Zhao G.-P."/>
            <person name="Zhou Z."/>
            <person name="Qu Y."/>
        </authorList>
    </citation>
    <scope>NUCLEOTIDE SEQUENCE [LARGE SCALE GENOMIC DNA]</scope>
    <source>
        <strain evidence="3">114-2 / CGMCC 5302</strain>
    </source>
</reference>
<protein>
    <submittedName>
        <fullName evidence="2">Uncharacterized protein</fullName>
    </submittedName>
</protein>
<dbReference type="PhylomeDB" id="S8AZI5"/>
<accession>S8AZI5</accession>
<dbReference type="OrthoDB" id="2823490at2759"/>
<evidence type="ECO:0000256" key="1">
    <source>
        <dbReference type="SAM" id="MobiDB-lite"/>
    </source>
</evidence>
<keyword evidence="3" id="KW-1185">Reference proteome</keyword>
<dbReference type="HOGENOM" id="CLU_057190_0_0_1"/>
<evidence type="ECO:0000313" key="3">
    <source>
        <dbReference type="Proteomes" id="UP000019376"/>
    </source>
</evidence>
<evidence type="ECO:0000313" key="2">
    <source>
        <dbReference type="EMBL" id="EPS31843.1"/>
    </source>
</evidence>
<dbReference type="AlphaFoldDB" id="S8AZI5"/>
<organism evidence="2 3">
    <name type="scientific">Penicillium oxalicum (strain 114-2 / CGMCC 5302)</name>
    <name type="common">Penicillium decumbens</name>
    <dbReference type="NCBI Taxonomy" id="933388"/>
    <lineage>
        <taxon>Eukaryota</taxon>
        <taxon>Fungi</taxon>
        <taxon>Dikarya</taxon>
        <taxon>Ascomycota</taxon>
        <taxon>Pezizomycotina</taxon>
        <taxon>Eurotiomycetes</taxon>
        <taxon>Eurotiomycetidae</taxon>
        <taxon>Eurotiales</taxon>
        <taxon>Aspergillaceae</taxon>
        <taxon>Penicillium</taxon>
    </lineage>
</organism>
<dbReference type="STRING" id="933388.S8AZI5"/>
<name>S8AZI5_PENO1</name>
<feature type="compositionally biased region" description="Low complexity" evidence="1">
    <location>
        <begin position="293"/>
        <end position="308"/>
    </location>
</feature>
<proteinExistence type="predicted"/>
<sequence>MSPLFSLSRELRAQIIEHVLNATASPPEFPPKSDAIIYSDIKYRAWVGHRHAYYSQRPSSLTPNCLPLLLVNRQLSNETRALITSRAPDYALDIAIEDECFVYLTWLSVPFLSGHISTLTVTVRLFGSTIPDHLLKHQLGSDGRVGFHYTLLAVLERFVRYGPVREKRCFSTNVEFEDRDLWIERIVLDFQSRPAFNMYTGKELIFPPADIGCWRWQARHRGNRVRAGSELTYQASSYKSRPEWMAELLESWVYWAVNKSDRFAKEWGSPLLDHVEMLVMLVEGNHFADYEIIPDPSSSDPSSIASSSGVPESE</sequence>
<gene>
    <name evidence="2" type="ORF">PDE_06801</name>
</gene>